<dbReference type="BioCyc" id="LINT1193029:G11R4-2970-MONOMER"/>
<sequence>MLICLMMFCGRVGMLTILIAFVPKEKNPDLNFRKNQS</sequence>
<dbReference type="AlphaFoldDB" id="M6ZKU0"/>
<gene>
    <name evidence="1" type="ORF">LEP1GSC124_1400</name>
</gene>
<dbReference type="Proteomes" id="UP000012117">
    <property type="component" value="Unassembled WGS sequence"/>
</dbReference>
<dbReference type="EMBL" id="AKWN02000281">
    <property type="protein sequence ID" value="EMP07053.1"/>
    <property type="molecule type" value="Genomic_DNA"/>
</dbReference>
<organism evidence="1 2">
    <name type="scientific">Leptospira interrogans serovar Pyrogenes str. 200701872</name>
    <dbReference type="NCBI Taxonomy" id="1193029"/>
    <lineage>
        <taxon>Bacteria</taxon>
        <taxon>Pseudomonadati</taxon>
        <taxon>Spirochaetota</taxon>
        <taxon>Spirochaetia</taxon>
        <taxon>Leptospirales</taxon>
        <taxon>Leptospiraceae</taxon>
        <taxon>Leptospira</taxon>
    </lineage>
</organism>
<comment type="caution">
    <text evidence="1">The sequence shown here is derived from an EMBL/GenBank/DDBJ whole genome shotgun (WGS) entry which is preliminary data.</text>
</comment>
<proteinExistence type="predicted"/>
<evidence type="ECO:0000313" key="1">
    <source>
        <dbReference type="EMBL" id="EMP07053.1"/>
    </source>
</evidence>
<accession>M6ZKU0</accession>
<evidence type="ECO:0000313" key="2">
    <source>
        <dbReference type="Proteomes" id="UP000012117"/>
    </source>
</evidence>
<name>M6ZKU0_LEPIR</name>
<reference evidence="1 2" key="1">
    <citation type="submission" date="2013-01" db="EMBL/GenBank/DDBJ databases">
        <authorList>
            <person name="Harkins D.M."/>
            <person name="Durkin A.S."/>
            <person name="Brinkac L.M."/>
            <person name="Haft D.H."/>
            <person name="Selengut J.D."/>
            <person name="Sanka R."/>
            <person name="DePew J."/>
            <person name="Purushe J."/>
            <person name="Picardeau M."/>
            <person name="Werts C."/>
            <person name="Goarant C."/>
            <person name="Vinetz J.M."/>
            <person name="Sutton G.G."/>
            <person name="Nierman W.C."/>
            <person name="Fouts D.E."/>
        </authorList>
    </citation>
    <scope>NUCLEOTIDE SEQUENCE [LARGE SCALE GENOMIC DNA]</scope>
    <source>
        <strain evidence="1 2">200701872</strain>
    </source>
</reference>
<protein>
    <submittedName>
        <fullName evidence="1">Cation transport domain protein</fullName>
    </submittedName>
</protein>